<evidence type="ECO:0000256" key="1">
    <source>
        <dbReference type="SAM" id="Phobius"/>
    </source>
</evidence>
<dbReference type="Proteomes" id="UP001279734">
    <property type="component" value="Unassembled WGS sequence"/>
</dbReference>
<keyword evidence="1" id="KW-0812">Transmembrane</keyword>
<reference evidence="2" key="1">
    <citation type="submission" date="2023-05" db="EMBL/GenBank/DDBJ databases">
        <title>Nepenthes gracilis genome sequencing.</title>
        <authorList>
            <person name="Fukushima K."/>
        </authorList>
    </citation>
    <scope>NUCLEOTIDE SEQUENCE</scope>
    <source>
        <strain evidence="2">SING2019-196</strain>
    </source>
</reference>
<keyword evidence="3" id="KW-1185">Reference proteome</keyword>
<keyword evidence="1" id="KW-0472">Membrane</keyword>
<accession>A0AAD3S0V8</accession>
<proteinExistence type="predicted"/>
<evidence type="ECO:0000313" key="2">
    <source>
        <dbReference type="EMBL" id="GMH02227.1"/>
    </source>
</evidence>
<evidence type="ECO:0000313" key="3">
    <source>
        <dbReference type="Proteomes" id="UP001279734"/>
    </source>
</evidence>
<gene>
    <name evidence="2" type="ORF">Nepgr_004066</name>
</gene>
<name>A0AAD3S0V8_NEPGR</name>
<sequence length="86" mass="10133">MHFRLLRFELKNWHKREILKLFTFCAESLTISLDPVHIFIEALFRLEYTRSFLGLFLFGGVVGVCALMPLENRFSADCDNGRFQDM</sequence>
<keyword evidence="1" id="KW-1133">Transmembrane helix</keyword>
<organism evidence="2 3">
    <name type="scientific">Nepenthes gracilis</name>
    <name type="common">Slender pitcher plant</name>
    <dbReference type="NCBI Taxonomy" id="150966"/>
    <lineage>
        <taxon>Eukaryota</taxon>
        <taxon>Viridiplantae</taxon>
        <taxon>Streptophyta</taxon>
        <taxon>Embryophyta</taxon>
        <taxon>Tracheophyta</taxon>
        <taxon>Spermatophyta</taxon>
        <taxon>Magnoliopsida</taxon>
        <taxon>eudicotyledons</taxon>
        <taxon>Gunneridae</taxon>
        <taxon>Pentapetalae</taxon>
        <taxon>Caryophyllales</taxon>
        <taxon>Nepenthaceae</taxon>
        <taxon>Nepenthes</taxon>
    </lineage>
</organism>
<dbReference type="AlphaFoldDB" id="A0AAD3S0V8"/>
<dbReference type="EMBL" id="BSYO01000003">
    <property type="protein sequence ID" value="GMH02227.1"/>
    <property type="molecule type" value="Genomic_DNA"/>
</dbReference>
<protein>
    <submittedName>
        <fullName evidence="2">Uncharacterized protein</fullName>
    </submittedName>
</protein>
<comment type="caution">
    <text evidence="2">The sequence shown here is derived from an EMBL/GenBank/DDBJ whole genome shotgun (WGS) entry which is preliminary data.</text>
</comment>
<feature type="transmembrane region" description="Helical" evidence="1">
    <location>
        <begin position="52"/>
        <end position="70"/>
    </location>
</feature>